<sequence length="274" mass="30977">MIHDGHVHSPYCPHGTKDSFEKYCELAIQLNIQGITFTEHAPLPPGFQDPTPLKDSGMDGENLHDYFKEIEALKSEYEGHLTICTGLEIDFIEGFEKETLDFLNEIGPMLDDSILSVHFLKIKDEFVCIDYSPDVFSNAITQLGSVEAVHKLYYETVSKSIETHLGRYKPKRIGHITLARKFNRTFPVSDLFAVEIDRILHEMKKKGYELDYNGAGCIKPLCKEPYPYELIIKKAIELGIPLVYGSDAHQAKSLLSGVDQLYPKANVTKPQSLL</sequence>
<evidence type="ECO:0000256" key="6">
    <source>
        <dbReference type="ARBA" id="ARBA00023102"/>
    </source>
</evidence>
<dbReference type="Pfam" id="PF02811">
    <property type="entry name" value="PHP"/>
    <property type="match status" value="1"/>
</dbReference>
<evidence type="ECO:0000313" key="11">
    <source>
        <dbReference type="Proteomes" id="UP000030832"/>
    </source>
</evidence>
<evidence type="ECO:0000259" key="9">
    <source>
        <dbReference type="Pfam" id="PF02811"/>
    </source>
</evidence>
<accession>A0A0B0IIY6</accession>
<dbReference type="eggNOG" id="COG1387">
    <property type="taxonomic scope" value="Bacteria"/>
</dbReference>
<keyword evidence="6 8" id="KW-0368">Histidine biosynthesis</keyword>
<keyword evidence="11" id="KW-1185">Reference proteome</keyword>
<dbReference type="PANTHER" id="PTHR21039:SF0">
    <property type="entry name" value="HISTIDINOL-PHOSPHATASE"/>
    <property type="match status" value="1"/>
</dbReference>
<dbReference type="NCBIfam" id="NF005996">
    <property type="entry name" value="PRK08123.1"/>
    <property type="match status" value="1"/>
</dbReference>
<feature type="domain" description="PHP" evidence="9">
    <location>
        <begin position="4"/>
        <end position="213"/>
    </location>
</feature>
<evidence type="ECO:0000256" key="4">
    <source>
        <dbReference type="ARBA" id="ARBA00022605"/>
    </source>
</evidence>
<keyword evidence="5 8" id="KW-0378">Hydrolase</keyword>
<organism evidence="10 11">
    <name type="scientific">Halalkalibacter okhensis</name>
    <dbReference type="NCBI Taxonomy" id="333138"/>
    <lineage>
        <taxon>Bacteria</taxon>
        <taxon>Bacillati</taxon>
        <taxon>Bacillota</taxon>
        <taxon>Bacilli</taxon>
        <taxon>Bacillales</taxon>
        <taxon>Bacillaceae</taxon>
        <taxon>Halalkalibacter</taxon>
    </lineage>
</organism>
<evidence type="ECO:0000256" key="7">
    <source>
        <dbReference type="ARBA" id="ARBA00049158"/>
    </source>
</evidence>
<proteinExistence type="inferred from homology"/>
<dbReference type="OrthoDB" id="9775255at2"/>
<dbReference type="GO" id="GO:0000105">
    <property type="term" value="P:L-histidine biosynthetic process"/>
    <property type="evidence" value="ECO:0007669"/>
    <property type="project" value="UniProtKB-UniRule"/>
</dbReference>
<evidence type="ECO:0000256" key="3">
    <source>
        <dbReference type="ARBA" id="ARBA00013085"/>
    </source>
</evidence>
<dbReference type="SUPFAM" id="SSF89550">
    <property type="entry name" value="PHP domain-like"/>
    <property type="match status" value="1"/>
</dbReference>
<dbReference type="EC" id="3.1.3.15" evidence="3 8"/>
<dbReference type="NCBIfam" id="TIGR01856">
    <property type="entry name" value="hisJ_fam"/>
    <property type="match status" value="1"/>
</dbReference>
<comment type="caution">
    <text evidence="10">The sequence shown here is derived from an EMBL/GenBank/DDBJ whole genome shotgun (WGS) entry which is preliminary data.</text>
</comment>
<evidence type="ECO:0000313" key="10">
    <source>
        <dbReference type="EMBL" id="KHF39636.1"/>
    </source>
</evidence>
<dbReference type="Proteomes" id="UP000030832">
    <property type="component" value="Unassembled WGS sequence"/>
</dbReference>
<comment type="similarity">
    <text evidence="2 8">Belongs to the PHP hydrolase family. HisK subfamily.</text>
</comment>
<dbReference type="InterPro" id="IPR016195">
    <property type="entry name" value="Pol/histidinol_Pase-like"/>
</dbReference>
<comment type="catalytic activity">
    <reaction evidence="7 8">
        <text>L-histidinol phosphate + H2O = L-histidinol + phosphate</text>
        <dbReference type="Rhea" id="RHEA:14465"/>
        <dbReference type="ChEBI" id="CHEBI:15377"/>
        <dbReference type="ChEBI" id="CHEBI:43474"/>
        <dbReference type="ChEBI" id="CHEBI:57699"/>
        <dbReference type="ChEBI" id="CHEBI:57980"/>
        <dbReference type="EC" id="3.1.3.15"/>
    </reaction>
</comment>
<dbReference type="UniPathway" id="UPA00031">
    <property type="reaction ID" value="UER00013"/>
</dbReference>
<dbReference type="Gene3D" id="3.20.20.140">
    <property type="entry name" value="Metal-dependent hydrolases"/>
    <property type="match status" value="1"/>
</dbReference>
<evidence type="ECO:0000256" key="2">
    <source>
        <dbReference type="ARBA" id="ARBA00009152"/>
    </source>
</evidence>
<comment type="pathway">
    <text evidence="1 8">Amino-acid biosynthesis; L-histidine biosynthesis; L-histidine from 5-phospho-alpha-D-ribose 1-diphosphate: step 8/9.</text>
</comment>
<dbReference type="STRING" id="333138.LQ50_13460"/>
<evidence type="ECO:0000256" key="8">
    <source>
        <dbReference type="RuleBase" id="RU366003"/>
    </source>
</evidence>
<dbReference type="InterPro" id="IPR004013">
    <property type="entry name" value="PHP_dom"/>
</dbReference>
<dbReference type="RefSeq" id="WP_034629797.1">
    <property type="nucleotide sequence ID" value="NZ_JRJU01000016.1"/>
</dbReference>
<keyword evidence="4 8" id="KW-0028">Amino-acid biosynthesis</keyword>
<dbReference type="CDD" id="cd12110">
    <property type="entry name" value="PHP_HisPPase_Hisj_like"/>
    <property type="match status" value="1"/>
</dbReference>
<evidence type="ECO:0000256" key="5">
    <source>
        <dbReference type="ARBA" id="ARBA00022801"/>
    </source>
</evidence>
<name>A0A0B0IIY6_9BACI</name>
<reference evidence="10 11" key="1">
    <citation type="submission" date="2014-09" db="EMBL/GenBank/DDBJ databases">
        <title>Genome sequencing and annotation of Bacillus Okhensis strain Kh10-101T.</title>
        <authorList>
            <person name="Prakash J.S."/>
        </authorList>
    </citation>
    <scope>NUCLEOTIDE SEQUENCE [LARGE SCALE GENOMIC DNA]</scope>
    <source>
        <strain evidence="11">Kh10-101T</strain>
    </source>
</reference>
<dbReference type="InterPro" id="IPR010140">
    <property type="entry name" value="Histidinol_P_phosphatase_HisJ"/>
</dbReference>
<dbReference type="PANTHER" id="PTHR21039">
    <property type="entry name" value="HISTIDINOL PHOSPHATASE-RELATED"/>
    <property type="match status" value="1"/>
</dbReference>
<protein>
    <recommendedName>
        <fullName evidence="3 8">Histidinol-phosphatase</fullName>
        <shortName evidence="8">HolPase</shortName>
        <ecNumber evidence="3 8">3.1.3.15</ecNumber>
    </recommendedName>
</protein>
<dbReference type="GO" id="GO:0005737">
    <property type="term" value="C:cytoplasm"/>
    <property type="evidence" value="ECO:0007669"/>
    <property type="project" value="TreeGrafter"/>
</dbReference>
<gene>
    <name evidence="10" type="ORF">LQ50_13460</name>
</gene>
<evidence type="ECO:0000256" key="1">
    <source>
        <dbReference type="ARBA" id="ARBA00004970"/>
    </source>
</evidence>
<dbReference type="AlphaFoldDB" id="A0A0B0IIY6"/>
<dbReference type="EMBL" id="JRJU01000016">
    <property type="protein sequence ID" value="KHF39636.1"/>
    <property type="molecule type" value="Genomic_DNA"/>
</dbReference>
<dbReference type="GO" id="GO:0004401">
    <property type="term" value="F:histidinol-phosphatase activity"/>
    <property type="evidence" value="ECO:0007669"/>
    <property type="project" value="UniProtKB-UniRule"/>
</dbReference>